<dbReference type="SUPFAM" id="SSF48452">
    <property type="entry name" value="TPR-like"/>
    <property type="match status" value="1"/>
</dbReference>
<sequence length="353" mass="37754">PKLDLTFLLRPHLYSPLPTTTLLPPFLNPTHQQPPKDATLSDLTAKGFYRHAAIKAASDLCTGVVPSSDAKAVLHAFHVRLACLLVCGYLDVAAGEARPLGDRPGSSAGQVGAGVGVVPWGLRVLVQRLAGVGAQDGGRRAVMGWFLLAGECRARFAGAGTEEEREVRRARLGDLGVRVAGELIGMGEVEAAVRHLEELEVGDGEAGDEMRARLGLLYVRIGDVRRAEGLLGSMQGGKGREVLGGLIRFAEGDYEGAAALFKELHAKDDKDVLVANNYAIALLYTGHMEEAAEVLERLVDETIPTSATLFNLATMYELVTEKAVERKAKLVDRVASRGPENGGWERAGADFKL</sequence>
<dbReference type="PANTHER" id="PTHR21581">
    <property type="entry name" value="D-ALANYL-D-ALANINE CARBOXYPEPTIDASE"/>
    <property type="match status" value="1"/>
</dbReference>
<protein>
    <recommendedName>
        <fullName evidence="3">Trafficking protein particle complex subunit 12</fullName>
    </recommendedName>
</protein>
<dbReference type="InterPro" id="IPR011990">
    <property type="entry name" value="TPR-like_helical_dom_sf"/>
</dbReference>
<dbReference type="Proteomes" id="UP000799538">
    <property type="component" value="Unassembled WGS sequence"/>
</dbReference>
<dbReference type="GO" id="GO:0030008">
    <property type="term" value="C:TRAPP complex"/>
    <property type="evidence" value="ECO:0007669"/>
    <property type="project" value="TreeGrafter"/>
</dbReference>
<dbReference type="PANTHER" id="PTHR21581:SF6">
    <property type="entry name" value="TRAFFICKING PROTEIN PARTICLE COMPLEX SUBUNIT 12"/>
    <property type="match status" value="1"/>
</dbReference>
<dbReference type="Gene3D" id="1.25.40.10">
    <property type="entry name" value="Tetratricopeptide repeat domain"/>
    <property type="match status" value="1"/>
</dbReference>
<proteinExistence type="predicted"/>
<evidence type="ECO:0000313" key="2">
    <source>
        <dbReference type="Proteomes" id="UP000799538"/>
    </source>
</evidence>
<reference evidence="2" key="1">
    <citation type="journal article" date="2020" name="Stud. Mycol.">
        <title>101 Dothideomycetes genomes: A test case for predicting lifestyles and emergence of pathogens.</title>
        <authorList>
            <person name="Haridas S."/>
            <person name="Albert R."/>
            <person name="Binder M."/>
            <person name="Bloem J."/>
            <person name="LaButti K."/>
            <person name="Salamov A."/>
            <person name="Andreopoulos B."/>
            <person name="Baker S."/>
            <person name="Barry K."/>
            <person name="Bills G."/>
            <person name="Bluhm B."/>
            <person name="Cannon C."/>
            <person name="Castanera R."/>
            <person name="Culley D."/>
            <person name="Daum C."/>
            <person name="Ezra D."/>
            <person name="Gonzalez J."/>
            <person name="Henrissat B."/>
            <person name="Kuo A."/>
            <person name="Liang C."/>
            <person name="Lipzen A."/>
            <person name="Lutzoni F."/>
            <person name="Magnuson J."/>
            <person name="Mondo S."/>
            <person name="Nolan M."/>
            <person name="Ohm R."/>
            <person name="Pangilinan J."/>
            <person name="Park H.-J."/>
            <person name="Ramirez L."/>
            <person name="Alfaro M."/>
            <person name="Sun H."/>
            <person name="Tritt A."/>
            <person name="Yoshinaga Y."/>
            <person name="Zwiers L.-H."/>
            <person name="Turgeon B."/>
            <person name="Goodwin S."/>
            <person name="Spatafora J."/>
            <person name="Crous P."/>
            <person name="Grigoriev I."/>
        </authorList>
    </citation>
    <scope>NUCLEOTIDE SEQUENCE [LARGE SCALE GENOMIC DNA]</scope>
    <source>
        <strain evidence="2">CECT 20119</strain>
    </source>
</reference>
<feature type="non-terminal residue" evidence="1">
    <location>
        <position position="1"/>
    </location>
</feature>
<dbReference type="Pfam" id="PF14559">
    <property type="entry name" value="TPR_19"/>
    <property type="match status" value="1"/>
</dbReference>
<dbReference type="GO" id="GO:0005794">
    <property type="term" value="C:Golgi apparatus"/>
    <property type="evidence" value="ECO:0007669"/>
    <property type="project" value="TreeGrafter"/>
</dbReference>
<evidence type="ECO:0000313" key="1">
    <source>
        <dbReference type="EMBL" id="KAF2226350.1"/>
    </source>
</evidence>
<gene>
    <name evidence="1" type="ORF">BDZ85DRAFT_305351</name>
</gene>
<dbReference type="EMBL" id="ML992502">
    <property type="protein sequence ID" value="KAF2226350.1"/>
    <property type="molecule type" value="Genomic_DNA"/>
</dbReference>
<dbReference type="OrthoDB" id="428342at2759"/>
<name>A0A6A6GLG1_9PEZI</name>
<keyword evidence="2" id="KW-1185">Reference proteome</keyword>
<evidence type="ECO:0008006" key="3">
    <source>
        <dbReference type="Google" id="ProtNLM"/>
    </source>
</evidence>
<dbReference type="AlphaFoldDB" id="A0A6A6GLG1"/>
<organism evidence="1 2">
    <name type="scientific">Elsinoe ampelina</name>
    <dbReference type="NCBI Taxonomy" id="302913"/>
    <lineage>
        <taxon>Eukaryota</taxon>
        <taxon>Fungi</taxon>
        <taxon>Dikarya</taxon>
        <taxon>Ascomycota</taxon>
        <taxon>Pezizomycotina</taxon>
        <taxon>Dothideomycetes</taxon>
        <taxon>Dothideomycetidae</taxon>
        <taxon>Myriangiales</taxon>
        <taxon>Elsinoaceae</taxon>
        <taxon>Elsinoe</taxon>
    </lineage>
</organism>
<accession>A0A6A6GLG1</accession>